<evidence type="ECO:0000259" key="4">
    <source>
        <dbReference type="Pfam" id="PF13302"/>
    </source>
</evidence>
<evidence type="ECO:0000256" key="3">
    <source>
        <dbReference type="ARBA" id="ARBA00038502"/>
    </source>
</evidence>
<dbReference type="RefSeq" id="WP_237230334.1">
    <property type="nucleotide sequence ID" value="NZ_JAKKDV010000001.1"/>
</dbReference>
<evidence type="ECO:0000256" key="1">
    <source>
        <dbReference type="ARBA" id="ARBA00022679"/>
    </source>
</evidence>
<evidence type="ECO:0000313" key="5">
    <source>
        <dbReference type="EMBL" id="MCF7559667.1"/>
    </source>
</evidence>
<name>A0ABS9IFY9_9FLAO</name>
<organism evidence="5 6">
    <name type="scientific">Flaviramulus multivorans</name>
    <dbReference type="NCBI Taxonomy" id="1304750"/>
    <lineage>
        <taxon>Bacteria</taxon>
        <taxon>Pseudomonadati</taxon>
        <taxon>Bacteroidota</taxon>
        <taxon>Flavobacteriia</taxon>
        <taxon>Flavobacteriales</taxon>
        <taxon>Flavobacteriaceae</taxon>
        <taxon>Flaviramulus</taxon>
    </lineage>
</organism>
<reference evidence="5 6" key="1">
    <citation type="submission" date="2022-01" db="EMBL/GenBank/DDBJ databases">
        <title>Draft genome sequence of Sabulilitoribacter multivorans KCTC 32326.</title>
        <authorList>
            <person name="Oh J.-S."/>
        </authorList>
    </citation>
    <scope>NUCLEOTIDE SEQUENCE [LARGE SCALE GENOMIC DNA]</scope>
    <source>
        <strain evidence="5 6">M-M16</strain>
    </source>
</reference>
<protein>
    <submittedName>
        <fullName evidence="5">GNAT family N-acetyltransferase</fullName>
    </submittedName>
</protein>
<sequence length="180" mass="21052">MHLSFDSYFIEPIQTQDAWNICNFVVANEDRLKRYFPLTLKENLTPDLSKLFTEIKVKEFEAKEEFLFLIKEKETKALVGLIYLKKLDWVKKRGELAYCIGYEFEGKGITTNAVTILSDYTFNNIGLKTLEIIVHKTNIASIKVAENCNFIWIKTLKKEHTPPGENPLDMELYELYNEIE</sequence>
<dbReference type="InterPro" id="IPR000182">
    <property type="entry name" value="GNAT_dom"/>
</dbReference>
<dbReference type="Proteomes" id="UP001200022">
    <property type="component" value="Unassembled WGS sequence"/>
</dbReference>
<evidence type="ECO:0000256" key="2">
    <source>
        <dbReference type="ARBA" id="ARBA00023315"/>
    </source>
</evidence>
<feature type="domain" description="N-acetyltransferase" evidence="4">
    <location>
        <begin position="10"/>
        <end position="150"/>
    </location>
</feature>
<dbReference type="InterPro" id="IPR016181">
    <property type="entry name" value="Acyl_CoA_acyltransferase"/>
</dbReference>
<comment type="similarity">
    <text evidence="3">Belongs to the acetyltransferase family. RimJ subfamily.</text>
</comment>
<dbReference type="Pfam" id="PF13302">
    <property type="entry name" value="Acetyltransf_3"/>
    <property type="match status" value="1"/>
</dbReference>
<comment type="caution">
    <text evidence="5">The sequence shown here is derived from an EMBL/GenBank/DDBJ whole genome shotgun (WGS) entry which is preliminary data.</text>
</comment>
<proteinExistence type="inferred from homology"/>
<evidence type="ECO:0000313" key="6">
    <source>
        <dbReference type="Proteomes" id="UP001200022"/>
    </source>
</evidence>
<dbReference type="EMBL" id="JAKKDV010000001">
    <property type="protein sequence ID" value="MCF7559667.1"/>
    <property type="molecule type" value="Genomic_DNA"/>
</dbReference>
<keyword evidence="2" id="KW-0012">Acyltransferase</keyword>
<keyword evidence="1" id="KW-0808">Transferase</keyword>
<accession>A0ABS9IFY9</accession>
<dbReference type="Gene3D" id="3.40.630.30">
    <property type="match status" value="1"/>
</dbReference>
<dbReference type="InterPro" id="IPR051531">
    <property type="entry name" value="N-acetyltransferase"/>
</dbReference>
<dbReference type="PANTHER" id="PTHR43792">
    <property type="entry name" value="GNAT FAMILY, PUTATIVE (AFU_ORTHOLOGUE AFUA_3G00765)-RELATED-RELATED"/>
    <property type="match status" value="1"/>
</dbReference>
<gene>
    <name evidence="5" type="ORF">L3X39_03385</name>
</gene>
<keyword evidence="6" id="KW-1185">Reference proteome</keyword>
<dbReference type="SUPFAM" id="SSF55729">
    <property type="entry name" value="Acyl-CoA N-acyltransferases (Nat)"/>
    <property type="match status" value="1"/>
</dbReference>
<dbReference type="PANTHER" id="PTHR43792:SF8">
    <property type="entry name" value="[RIBOSOMAL PROTEIN US5]-ALANINE N-ACETYLTRANSFERASE"/>
    <property type="match status" value="1"/>
</dbReference>